<dbReference type="RefSeq" id="WP_151599967.1">
    <property type="nucleotide sequence ID" value="NZ_WBMS02000062.1"/>
</dbReference>
<organism evidence="1 2">
    <name type="scientific">Actinomadura physcomitrii</name>
    <dbReference type="NCBI Taxonomy" id="2650748"/>
    <lineage>
        <taxon>Bacteria</taxon>
        <taxon>Bacillati</taxon>
        <taxon>Actinomycetota</taxon>
        <taxon>Actinomycetes</taxon>
        <taxon>Streptosporangiales</taxon>
        <taxon>Thermomonosporaceae</taxon>
        <taxon>Actinomadura</taxon>
    </lineage>
</organism>
<dbReference type="AlphaFoldDB" id="A0A6I4MT49"/>
<protein>
    <recommendedName>
        <fullName evidence="3">ATP-binding protein</fullName>
    </recommendedName>
</protein>
<reference evidence="1" key="1">
    <citation type="submission" date="2019-12" db="EMBL/GenBank/DDBJ databases">
        <title>Actinomadura physcomitrii sp. nov., a novel actinomycete isolated from moss [Physcomitrium sphaericum (Ludw) Fuernr].</title>
        <authorList>
            <person name="Zhuang X."/>
        </authorList>
    </citation>
    <scope>NUCLEOTIDE SEQUENCE [LARGE SCALE GENOMIC DNA]</scope>
    <source>
        <strain evidence="1">LD22</strain>
    </source>
</reference>
<evidence type="ECO:0008006" key="3">
    <source>
        <dbReference type="Google" id="ProtNLM"/>
    </source>
</evidence>
<proteinExistence type="predicted"/>
<dbReference type="Proteomes" id="UP000462055">
    <property type="component" value="Unassembled WGS sequence"/>
</dbReference>
<sequence length="144" mass="15714">MTRIPGTTTIPLADEKACYVLFHQPTMGLVRAAEGLLSAALAGWAVKNFRVTVAAEVAVSELVGEAVCGMRAAGRADELEVAIRLIHRQDGRYVRIEIFDKVPARHAHRAGSADFADLDLPNTAFGRHSMDDGSWTWAEINLDR</sequence>
<evidence type="ECO:0000313" key="2">
    <source>
        <dbReference type="Proteomes" id="UP000462055"/>
    </source>
</evidence>
<name>A0A6I4MT49_9ACTN</name>
<accession>A0A6I4MT49</accession>
<evidence type="ECO:0000313" key="1">
    <source>
        <dbReference type="EMBL" id="MWA07057.1"/>
    </source>
</evidence>
<gene>
    <name evidence="1" type="ORF">F8568_043310</name>
</gene>
<keyword evidence="2" id="KW-1185">Reference proteome</keyword>
<comment type="caution">
    <text evidence="1">The sequence shown here is derived from an EMBL/GenBank/DDBJ whole genome shotgun (WGS) entry which is preliminary data.</text>
</comment>
<dbReference type="EMBL" id="WBMS02000062">
    <property type="protein sequence ID" value="MWA07057.1"/>
    <property type="molecule type" value="Genomic_DNA"/>
</dbReference>